<reference evidence="2 3" key="1">
    <citation type="journal article" date="2016" name="Nat. Commun.">
        <title>Thousands of microbial genomes shed light on interconnected biogeochemical processes in an aquifer system.</title>
        <authorList>
            <person name="Anantharaman K."/>
            <person name="Brown C.T."/>
            <person name="Hug L.A."/>
            <person name="Sharon I."/>
            <person name="Castelle C.J."/>
            <person name="Probst A.J."/>
            <person name="Thomas B.C."/>
            <person name="Singh A."/>
            <person name="Wilkins M.J."/>
            <person name="Karaoz U."/>
            <person name="Brodie E.L."/>
            <person name="Williams K.H."/>
            <person name="Hubbard S.S."/>
            <person name="Banfield J.F."/>
        </authorList>
    </citation>
    <scope>NUCLEOTIDE SEQUENCE [LARGE SCALE GENOMIC DNA]</scope>
</reference>
<dbReference type="PANTHER" id="PTHR11735:SF11">
    <property type="entry name" value="TRNA THREONYLCARBAMOYLADENOSINE BIOSYNTHESIS PROTEIN TSAB"/>
    <property type="match status" value="1"/>
</dbReference>
<dbReference type="InterPro" id="IPR000905">
    <property type="entry name" value="Gcp-like_dom"/>
</dbReference>
<keyword evidence="2" id="KW-0808">Transferase</keyword>
<evidence type="ECO:0000313" key="3">
    <source>
        <dbReference type="Proteomes" id="UP000177383"/>
    </source>
</evidence>
<accession>A0A1F5ZRU4</accession>
<dbReference type="PANTHER" id="PTHR11735">
    <property type="entry name" value="TRNA N6-ADENOSINE THREONYLCARBAMOYLTRANSFERASE"/>
    <property type="match status" value="1"/>
</dbReference>
<gene>
    <name evidence="2" type="ORF">A2773_05075</name>
</gene>
<dbReference type="InterPro" id="IPR043129">
    <property type="entry name" value="ATPase_NBD"/>
</dbReference>
<dbReference type="AlphaFoldDB" id="A0A1F5ZRU4"/>
<dbReference type="GO" id="GO:0002949">
    <property type="term" value="P:tRNA threonylcarbamoyladenosine modification"/>
    <property type="evidence" value="ECO:0007669"/>
    <property type="project" value="InterPro"/>
</dbReference>
<feature type="domain" description="Gcp-like" evidence="1">
    <location>
        <begin position="34"/>
        <end position="92"/>
    </location>
</feature>
<dbReference type="EMBL" id="MFJE01000005">
    <property type="protein sequence ID" value="OGG15226.1"/>
    <property type="molecule type" value="Genomic_DNA"/>
</dbReference>
<dbReference type="NCBIfam" id="TIGR03725">
    <property type="entry name" value="T6A_YeaZ"/>
    <property type="match status" value="1"/>
</dbReference>
<dbReference type="SUPFAM" id="SSF53067">
    <property type="entry name" value="Actin-like ATPase domain"/>
    <property type="match status" value="1"/>
</dbReference>
<evidence type="ECO:0000259" key="1">
    <source>
        <dbReference type="Pfam" id="PF00814"/>
    </source>
</evidence>
<protein>
    <submittedName>
        <fullName evidence="2">tRNA (Adenosine(37)-N6)-threonylcarbamoyltransferase complex dimerization subunit type 1 TsaB</fullName>
    </submittedName>
</protein>
<name>A0A1F5ZRU4_9BACT</name>
<comment type="caution">
    <text evidence="2">The sequence shown here is derived from an EMBL/GenBank/DDBJ whole genome shotgun (WGS) entry which is preliminary data.</text>
</comment>
<proteinExistence type="predicted"/>
<dbReference type="GO" id="GO:0005829">
    <property type="term" value="C:cytosol"/>
    <property type="evidence" value="ECO:0007669"/>
    <property type="project" value="TreeGrafter"/>
</dbReference>
<dbReference type="Gene3D" id="3.30.420.40">
    <property type="match status" value="1"/>
</dbReference>
<evidence type="ECO:0000313" key="2">
    <source>
        <dbReference type="EMBL" id="OGG15226.1"/>
    </source>
</evidence>
<dbReference type="STRING" id="1798375.A2773_05075"/>
<sequence length="106" mass="11444">MKKNITLLIDTSSNLCTIVGLIIGQQKQTLEDNRRHASQNLLPLIEKILNENNLTIHDINAINVSIGPGSFTGLRVGIAVANALGTFLGVPINNQDTGKIAIPKYK</sequence>
<dbReference type="Proteomes" id="UP000177383">
    <property type="component" value="Unassembled WGS sequence"/>
</dbReference>
<dbReference type="GO" id="GO:0016740">
    <property type="term" value="F:transferase activity"/>
    <property type="evidence" value="ECO:0007669"/>
    <property type="project" value="UniProtKB-KW"/>
</dbReference>
<dbReference type="Pfam" id="PF00814">
    <property type="entry name" value="TsaD"/>
    <property type="match status" value="1"/>
</dbReference>
<organism evidence="2 3">
    <name type="scientific">Candidatus Gottesmanbacteria bacterium RIFCSPHIGHO2_01_FULL_39_10</name>
    <dbReference type="NCBI Taxonomy" id="1798375"/>
    <lineage>
        <taxon>Bacteria</taxon>
        <taxon>Candidatus Gottesmaniibacteriota</taxon>
    </lineage>
</organism>
<dbReference type="InterPro" id="IPR022496">
    <property type="entry name" value="T6A_TsaB"/>
</dbReference>